<dbReference type="AlphaFoldDB" id="A0A367WQJ5"/>
<organism evidence="1 2">
    <name type="scientific">Thalassospira profundimaris</name>
    <dbReference type="NCBI Taxonomy" id="502049"/>
    <lineage>
        <taxon>Bacteria</taxon>
        <taxon>Pseudomonadati</taxon>
        <taxon>Pseudomonadota</taxon>
        <taxon>Alphaproteobacteria</taxon>
        <taxon>Rhodospirillales</taxon>
        <taxon>Thalassospiraceae</taxon>
        <taxon>Thalassospira</taxon>
    </lineage>
</organism>
<evidence type="ECO:0000313" key="1">
    <source>
        <dbReference type="EMBL" id="RCK43658.1"/>
    </source>
</evidence>
<name>A0A367WQJ5_9PROT</name>
<evidence type="ECO:0000313" key="2">
    <source>
        <dbReference type="Proteomes" id="UP000252517"/>
    </source>
</evidence>
<reference evidence="1 2" key="1">
    <citation type="submission" date="2014-07" db="EMBL/GenBank/DDBJ databases">
        <title>Draft genome sequence of Thalassospira profundimaris S25-3-2.</title>
        <authorList>
            <person name="Lai Q."/>
            <person name="Shao Z."/>
        </authorList>
    </citation>
    <scope>NUCLEOTIDE SEQUENCE [LARGE SCALE GENOMIC DNA]</scope>
    <source>
        <strain evidence="1 2">S25-3-2</strain>
    </source>
</reference>
<dbReference type="Proteomes" id="UP000252517">
    <property type="component" value="Unassembled WGS sequence"/>
</dbReference>
<sequence>MTDDEINELRALLRAEAEGNFSFDRLYKPDAEAVCADFDGYAVTAHEMNVFHLNPESVPRLAVALMYYEDMCELCTPPLTEGRTLELIMKAKAIAPVEPFYGQELAFDGSLFHFTWFLWFAKTFADVSMREAYAFFRKYEAASLHLMQFADGS</sequence>
<accession>A0A367WQJ5</accession>
<dbReference type="RefSeq" id="WP_114090117.1">
    <property type="nucleotide sequence ID" value="NZ_JPWH01000024.1"/>
</dbReference>
<proteinExistence type="predicted"/>
<comment type="caution">
    <text evidence="1">The sequence shown here is derived from an EMBL/GenBank/DDBJ whole genome shotgun (WGS) entry which is preliminary data.</text>
</comment>
<dbReference type="EMBL" id="JPWH01000024">
    <property type="protein sequence ID" value="RCK43658.1"/>
    <property type="molecule type" value="Genomic_DNA"/>
</dbReference>
<protein>
    <submittedName>
        <fullName evidence="1">Uncharacterized protein</fullName>
    </submittedName>
</protein>
<gene>
    <name evidence="1" type="ORF">TH25_21135</name>
</gene>